<evidence type="ECO:0000313" key="3">
    <source>
        <dbReference type="Proteomes" id="UP000662973"/>
    </source>
</evidence>
<dbReference type="RefSeq" id="WP_229111901.1">
    <property type="nucleotide sequence ID" value="NZ_CP064788.1"/>
</dbReference>
<protein>
    <submittedName>
        <fullName evidence="1">Uncharacterized protein</fullName>
    </submittedName>
</protein>
<evidence type="ECO:0000313" key="1">
    <source>
        <dbReference type="EMBL" id="QSG08667.1"/>
    </source>
</evidence>
<organism evidence="1 3">
    <name type="scientific">Halapricum desulfuricans</name>
    <dbReference type="NCBI Taxonomy" id="2841257"/>
    <lineage>
        <taxon>Archaea</taxon>
        <taxon>Methanobacteriati</taxon>
        <taxon>Methanobacteriota</taxon>
        <taxon>Stenosarchaea group</taxon>
        <taxon>Halobacteria</taxon>
        <taxon>Halobacteriales</taxon>
        <taxon>Haloarculaceae</taxon>
        <taxon>Halapricum</taxon>
    </lineage>
</organism>
<sequence>MSGDTVASAAVRRRQRLLITETHRSSYFETVQAQTKQIQRLLNGIMRLSM</sequence>
<accession>A0A897N7H6</accession>
<evidence type="ECO:0000313" key="2">
    <source>
        <dbReference type="EMBL" id="QSG08829.1"/>
    </source>
</evidence>
<dbReference type="AlphaFoldDB" id="A0A897N7H6"/>
<keyword evidence="3" id="KW-1185">Reference proteome</keyword>
<dbReference type="KEGG" id="hds:HSR122_1433"/>
<proteinExistence type="predicted"/>
<dbReference type="EMBL" id="CP064788">
    <property type="protein sequence ID" value="QSG08667.1"/>
    <property type="molecule type" value="Genomic_DNA"/>
</dbReference>
<name>A0A897N7H6_9EURY</name>
<dbReference type="GeneID" id="68852064"/>
<dbReference type="Proteomes" id="UP000662973">
    <property type="component" value="Chromosome"/>
</dbReference>
<dbReference type="EMBL" id="CP064788">
    <property type="protein sequence ID" value="QSG08829.1"/>
    <property type="molecule type" value="Genomic_DNA"/>
</dbReference>
<dbReference type="KEGG" id="hds:HSR122_1269"/>
<gene>
    <name evidence="1" type="ORF">HSR122_1269</name>
    <name evidence="2" type="ORF">HSR122_1433</name>
</gene>
<reference evidence="1 3" key="1">
    <citation type="submission" date="2020-11" db="EMBL/GenBank/DDBJ databases">
        <title>Carbohydrate-dependent, anaerobic sulfur respiration: A novel catabolism in halophilic archaea.</title>
        <authorList>
            <person name="Sorokin D.Y."/>
            <person name="Messina E."/>
            <person name="Smedile F."/>
            <person name="La Cono V."/>
            <person name="Hallsworth J.E."/>
            <person name="Yakimov M.M."/>
        </authorList>
    </citation>
    <scope>NUCLEOTIDE SEQUENCE [LARGE SCALE GENOMIC DNA]</scope>
    <source>
        <strain evidence="1 3">HSR12-2</strain>
    </source>
</reference>